<keyword evidence="2" id="KW-0238">DNA-binding</keyword>
<dbReference type="GO" id="GO:0003677">
    <property type="term" value="F:DNA binding"/>
    <property type="evidence" value="ECO:0007669"/>
    <property type="project" value="UniProtKB-UniRule"/>
</dbReference>
<keyword evidence="6" id="KW-1185">Reference proteome</keyword>
<dbReference type="HAMAP" id="MF_00978">
    <property type="entry name" value="Bifunct_BirA"/>
    <property type="match status" value="1"/>
</dbReference>
<evidence type="ECO:0000259" key="4">
    <source>
        <dbReference type="PROSITE" id="PS51733"/>
    </source>
</evidence>
<dbReference type="Gene3D" id="1.10.10.10">
    <property type="entry name" value="Winged helix-like DNA-binding domain superfamily/Winged helix DNA-binding domain"/>
    <property type="match status" value="1"/>
</dbReference>
<sequence length="363" mass="38989">MTDFPTDNAGIARSGQNRDAMEGTLTDERLGHLVRLLGDHPTVVMSGTKIADELGVSRSEVWRLIEHLRELGVQIEGHPATGYQLGAIPDLLLPEALEPQIKGTLFAHNVHHYFRIGSTNVAAMQAGAAGAPEGTVFVAEEQTAGKGRGGHSWHSVESAGIYCSVLLRPRVAPADALILALAAGVATADAIASVTGLAPDLRWPNDLLFGLKKFCGILTELNAEATRVRYVVIGVGINVNHQEFPEEISKVATSLRLESGRVWSRVEVAAALLKSLDRVYAELLRGGAEARRGMIARFQEMSSLAKDRRVFVEEDGGYAGTSAGLDERGFLQVSTNHGKSVRTVLSGGVRSIEDVEGIRQLHH</sequence>
<evidence type="ECO:0000313" key="6">
    <source>
        <dbReference type="Proteomes" id="UP000002432"/>
    </source>
</evidence>
<dbReference type="GO" id="GO:0006355">
    <property type="term" value="P:regulation of DNA-templated transcription"/>
    <property type="evidence" value="ECO:0007669"/>
    <property type="project" value="UniProtKB-UniRule"/>
</dbReference>
<feature type="region of interest" description="Disordered" evidence="3">
    <location>
        <begin position="1"/>
        <end position="23"/>
    </location>
</feature>
<dbReference type="Proteomes" id="UP000002432">
    <property type="component" value="Chromosome"/>
</dbReference>
<feature type="DNA-binding region" description="H-T-H motif" evidence="2">
    <location>
        <begin position="47"/>
        <end position="66"/>
    </location>
</feature>
<dbReference type="PROSITE" id="PS51733">
    <property type="entry name" value="BPL_LPL_CATALYTIC"/>
    <property type="match status" value="1"/>
</dbReference>
<dbReference type="HOGENOM" id="CLU_051096_0_0_0"/>
<keyword evidence="2" id="KW-0547">Nucleotide-binding</keyword>
<dbReference type="EnsemblBacteria" id="ABF39140">
    <property type="protein sequence ID" value="ABF39140"/>
    <property type="gene ID" value="Acid345_0135"/>
</dbReference>
<dbReference type="PANTHER" id="PTHR12835">
    <property type="entry name" value="BIOTIN PROTEIN LIGASE"/>
    <property type="match status" value="1"/>
</dbReference>
<feature type="binding site" evidence="2">
    <location>
        <position position="213"/>
    </location>
    <ligand>
        <name>biotin</name>
        <dbReference type="ChEBI" id="CHEBI:57586"/>
    </ligand>
</feature>
<dbReference type="CDD" id="cd16442">
    <property type="entry name" value="BPL"/>
    <property type="match status" value="1"/>
</dbReference>
<gene>
    <name evidence="2" type="primary">birA</name>
    <name evidence="5" type="ordered locus">Acid345_0135</name>
</gene>
<dbReference type="PANTHER" id="PTHR12835:SF5">
    <property type="entry name" value="BIOTIN--PROTEIN LIGASE"/>
    <property type="match status" value="1"/>
</dbReference>
<dbReference type="NCBIfam" id="TIGR00121">
    <property type="entry name" value="birA_ligase"/>
    <property type="match status" value="1"/>
</dbReference>
<dbReference type="AlphaFoldDB" id="Q1IVG0"/>
<dbReference type="GO" id="GO:0005737">
    <property type="term" value="C:cytoplasm"/>
    <property type="evidence" value="ECO:0007669"/>
    <property type="project" value="TreeGrafter"/>
</dbReference>
<accession>Q1IVG0</accession>
<dbReference type="InterPro" id="IPR004408">
    <property type="entry name" value="Biotin_CoA_COase_ligase"/>
</dbReference>
<dbReference type="SUPFAM" id="SSF55681">
    <property type="entry name" value="Class II aaRS and biotin synthetases"/>
    <property type="match status" value="1"/>
</dbReference>
<dbReference type="GO" id="GO:0005524">
    <property type="term" value="F:ATP binding"/>
    <property type="evidence" value="ECO:0007669"/>
    <property type="project" value="UniProtKB-UniRule"/>
</dbReference>
<comment type="caution">
    <text evidence="2">Lacks conserved residue(s) required for the propagation of feature annotation.</text>
</comment>
<dbReference type="InterPro" id="IPR036388">
    <property type="entry name" value="WH-like_DNA-bd_sf"/>
</dbReference>
<dbReference type="Pfam" id="PF08279">
    <property type="entry name" value="HTH_11"/>
    <property type="match status" value="1"/>
</dbReference>
<proteinExistence type="inferred from homology"/>
<feature type="domain" description="BPL/LPL catalytic" evidence="4">
    <location>
        <begin position="99"/>
        <end position="284"/>
    </location>
</feature>
<dbReference type="GO" id="GO:0004077">
    <property type="term" value="F:biotin--[biotin carboxyl-carrier protein] ligase activity"/>
    <property type="evidence" value="ECO:0007669"/>
    <property type="project" value="UniProtKB-UniRule"/>
</dbReference>
<dbReference type="STRING" id="204669.Acid345_0135"/>
<evidence type="ECO:0000256" key="2">
    <source>
        <dbReference type="HAMAP-Rule" id="MF_00978"/>
    </source>
</evidence>
<keyword evidence="2" id="KW-0804">Transcription</keyword>
<comment type="function">
    <text evidence="2">Acts both as a biotin--[acetyl-CoA-carboxylase] ligase and a repressor.</text>
</comment>
<dbReference type="eggNOG" id="COG0340">
    <property type="taxonomic scope" value="Bacteria"/>
</dbReference>
<dbReference type="OrthoDB" id="9807064at2"/>
<keyword evidence="2" id="KW-0805">Transcription regulation</keyword>
<dbReference type="InterPro" id="IPR045864">
    <property type="entry name" value="aa-tRNA-synth_II/BPL/LPL"/>
</dbReference>
<keyword evidence="2" id="KW-0678">Repressor</keyword>
<dbReference type="RefSeq" id="WP_011520942.1">
    <property type="nucleotide sequence ID" value="NC_008009.1"/>
</dbReference>
<keyword evidence="1 2" id="KW-0436">Ligase</keyword>
<dbReference type="Pfam" id="PF03099">
    <property type="entry name" value="BPL_LplA_LipB"/>
    <property type="match status" value="1"/>
</dbReference>
<dbReference type="EC" id="6.3.4.15" evidence="2"/>
<evidence type="ECO:0000256" key="1">
    <source>
        <dbReference type="ARBA" id="ARBA00022598"/>
    </source>
</evidence>
<dbReference type="InterPro" id="IPR013196">
    <property type="entry name" value="HTH_11"/>
</dbReference>
<dbReference type="KEGG" id="aba:Acid345_0135"/>
<dbReference type="InterPro" id="IPR036390">
    <property type="entry name" value="WH_DNA-bd_sf"/>
</dbReference>
<evidence type="ECO:0000256" key="3">
    <source>
        <dbReference type="SAM" id="MobiDB-lite"/>
    </source>
</evidence>
<comment type="similarity">
    <text evidence="2">Belongs to the biotin--protein ligase family.</text>
</comment>
<dbReference type="InterPro" id="IPR004143">
    <property type="entry name" value="BPL_LPL_catalytic"/>
</dbReference>
<protein>
    <recommendedName>
        <fullName evidence="2">Bifunctional ligase/repressor BirA</fullName>
    </recommendedName>
    <alternativeName>
        <fullName evidence="2">Biotin--[acetyl-CoA-carboxylase] ligase</fullName>
        <ecNumber evidence="2">6.3.4.15</ecNumber>
    </alternativeName>
    <alternativeName>
        <fullName evidence="2">Biotin--protein ligase</fullName>
    </alternativeName>
    <alternativeName>
        <fullName evidence="2">Biotin-[acetyl-CoA carboxylase] synthetase</fullName>
    </alternativeName>
</protein>
<organism evidence="5 6">
    <name type="scientific">Koribacter versatilis (strain Ellin345)</name>
    <dbReference type="NCBI Taxonomy" id="204669"/>
    <lineage>
        <taxon>Bacteria</taxon>
        <taxon>Pseudomonadati</taxon>
        <taxon>Acidobacteriota</taxon>
        <taxon>Terriglobia</taxon>
        <taxon>Terriglobales</taxon>
        <taxon>Candidatus Korobacteraceae</taxon>
        <taxon>Candidatus Korobacter</taxon>
    </lineage>
</organism>
<feature type="binding site" evidence="2">
    <location>
        <begin position="118"/>
        <end position="120"/>
    </location>
    <ligand>
        <name>biotin</name>
        <dbReference type="ChEBI" id="CHEBI:57586"/>
    </ligand>
</feature>
<dbReference type="Gene3D" id="3.30.930.10">
    <property type="entry name" value="Bira Bifunctional Protein, Domain 2"/>
    <property type="match status" value="1"/>
</dbReference>
<dbReference type="EMBL" id="CP000360">
    <property type="protein sequence ID" value="ABF39140.1"/>
    <property type="molecule type" value="Genomic_DNA"/>
</dbReference>
<keyword evidence="2" id="KW-0067">ATP-binding</keyword>
<keyword evidence="2" id="KW-0092">Biotin</keyword>
<dbReference type="eggNOG" id="COG1654">
    <property type="taxonomic scope" value="Bacteria"/>
</dbReference>
<evidence type="ECO:0000313" key="5">
    <source>
        <dbReference type="EMBL" id="ABF39140.1"/>
    </source>
</evidence>
<name>Q1IVG0_KORVE</name>
<feature type="binding site" evidence="2">
    <location>
        <position position="142"/>
    </location>
    <ligand>
        <name>biotin</name>
        <dbReference type="ChEBI" id="CHEBI:57586"/>
    </ligand>
</feature>
<dbReference type="InterPro" id="IPR030855">
    <property type="entry name" value="Bifunct_BirA"/>
</dbReference>
<dbReference type="SUPFAM" id="SSF46785">
    <property type="entry name" value="Winged helix' DNA-binding domain"/>
    <property type="match status" value="1"/>
</dbReference>
<reference evidence="5 6" key="1">
    <citation type="journal article" date="2009" name="Appl. Environ. Microbiol.">
        <title>Three genomes from the phylum Acidobacteria provide insight into the lifestyles of these microorganisms in soils.</title>
        <authorList>
            <person name="Ward N.L."/>
            <person name="Challacombe J.F."/>
            <person name="Janssen P.H."/>
            <person name="Henrissat B."/>
            <person name="Coutinho P.M."/>
            <person name="Wu M."/>
            <person name="Xie G."/>
            <person name="Haft D.H."/>
            <person name="Sait M."/>
            <person name="Badger J."/>
            <person name="Barabote R.D."/>
            <person name="Bradley B."/>
            <person name="Brettin T.S."/>
            <person name="Brinkac L.M."/>
            <person name="Bruce D."/>
            <person name="Creasy T."/>
            <person name="Daugherty S.C."/>
            <person name="Davidsen T.M."/>
            <person name="DeBoy R.T."/>
            <person name="Detter J.C."/>
            <person name="Dodson R.J."/>
            <person name="Durkin A.S."/>
            <person name="Ganapathy A."/>
            <person name="Gwinn-Giglio M."/>
            <person name="Han C.S."/>
            <person name="Khouri H."/>
            <person name="Kiss H."/>
            <person name="Kothari S.P."/>
            <person name="Madupu R."/>
            <person name="Nelson K.E."/>
            <person name="Nelson W.C."/>
            <person name="Paulsen I."/>
            <person name="Penn K."/>
            <person name="Ren Q."/>
            <person name="Rosovitz M.J."/>
            <person name="Selengut J.D."/>
            <person name="Shrivastava S."/>
            <person name="Sullivan S.A."/>
            <person name="Tapia R."/>
            <person name="Thompson L.S."/>
            <person name="Watkins K.L."/>
            <person name="Yang Q."/>
            <person name="Yu C."/>
            <person name="Zafar N."/>
            <person name="Zhou L."/>
            <person name="Kuske C.R."/>
        </authorList>
    </citation>
    <scope>NUCLEOTIDE SEQUENCE [LARGE SCALE GENOMIC DNA]</scope>
    <source>
        <strain evidence="5 6">Ellin345</strain>
    </source>
</reference>
<comment type="catalytic activity">
    <reaction evidence="2">
        <text>biotin + L-lysyl-[protein] + ATP = N(6)-biotinyl-L-lysyl-[protein] + AMP + diphosphate + H(+)</text>
        <dbReference type="Rhea" id="RHEA:11756"/>
        <dbReference type="Rhea" id="RHEA-COMP:9752"/>
        <dbReference type="Rhea" id="RHEA-COMP:10505"/>
        <dbReference type="ChEBI" id="CHEBI:15378"/>
        <dbReference type="ChEBI" id="CHEBI:29969"/>
        <dbReference type="ChEBI" id="CHEBI:30616"/>
        <dbReference type="ChEBI" id="CHEBI:33019"/>
        <dbReference type="ChEBI" id="CHEBI:57586"/>
        <dbReference type="ChEBI" id="CHEBI:83144"/>
        <dbReference type="ChEBI" id="CHEBI:456215"/>
        <dbReference type="EC" id="6.3.4.15"/>
    </reaction>
</comment>